<dbReference type="CDD" id="cd00200">
    <property type="entry name" value="WD40"/>
    <property type="match status" value="1"/>
</dbReference>
<dbReference type="Pfam" id="PF03081">
    <property type="entry name" value="Exo70_C"/>
    <property type="match status" value="1"/>
</dbReference>
<dbReference type="Pfam" id="PF20669">
    <property type="entry name" value="Exo70_N"/>
    <property type="match status" value="1"/>
</dbReference>
<evidence type="ECO:0000256" key="9">
    <source>
        <dbReference type="PROSITE-ProRule" id="PRU00221"/>
    </source>
</evidence>
<feature type="region of interest" description="Disordered" evidence="11">
    <location>
        <begin position="930"/>
        <end position="953"/>
    </location>
</feature>
<organism evidence="14 15">
    <name type="scientific">Centaurea solstitialis</name>
    <name type="common">yellow star-thistle</name>
    <dbReference type="NCBI Taxonomy" id="347529"/>
    <lineage>
        <taxon>Eukaryota</taxon>
        <taxon>Viridiplantae</taxon>
        <taxon>Streptophyta</taxon>
        <taxon>Embryophyta</taxon>
        <taxon>Tracheophyta</taxon>
        <taxon>Spermatophyta</taxon>
        <taxon>Magnoliopsida</taxon>
        <taxon>eudicotyledons</taxon>
        <taxon>Gunneridae</taxon>
        <taxon>Pentapetalae</taxon>
        <taxon>asterids</taxon>
        <taxon>campanulids</taxon>
        <taxon>Asterales</taxon>
        <taxon>Asteraceae</taxon>
        <taxon>Carduoideae</taxon>
        <taxon>Cardueae</taxon>
        <taxon>Centaureinae</taxon>
        <taxon>Centaurea</taxon>
    </lineage>
</organism>
<dbReference type="PANTHER" id="PTHR12542">
    <property type="entry name" value="EXOCYST COMPLEX PROTEIN EXO70"/>
    <property type="match status" value="1"/>
</dbReference>
<dbReference type="GO" id="GO:0030687">
    <property type="term" value="C:preribosome, large subunit precursor"/>
    <property type="evidence" value="ECO:0007669"/>
    <property type="project" value="UniProtKB-UniRule"/>
</dbReference>
<comment type="caution">
    <text evidence="14">The sequence shown here is derived from an EMBL/GenBank/DDBJ whole genome shotgun (WGS) entry which is preliminary data.</text>
</comment>
<accession>A0AA38TJP9</accession>
<evidence type="ECO:0000259" key="13">
    <source>
        <dbReference type="Pfam" id="PF08154"/>
    </source>
</evidence>
<dbReference type="Gene3D" id="1.20.1280.170">
    <property type="entry name" value="Exocyst complex component Exo70"/>
    <property type="match status" value="1"/>
</dbReference>
<dbReference type="GO" id="GO:0000145">
    <property type="term" value="C:exocyst"/>
    <property type="evidence" value="ECO:0007669"/>
    <property type="project" value="InterPro"/>
</dbReference>
<comment type="subcellular location">
    <subcellularLocation>
        <location evidence="8">Nucleus</location>
        <location evidence="8">Nucleolus</location>
    </subcellularLocation>
    <subcellularLocation>
        <location evidence="8">Nucleus</location>
        <location evidence="8">Nucleoplasm</location>
    </subcellularLocation>
</comment>
<dbReference type="GO" id="GO:0000463">
    <property type="term" value="P:maturation of LSU-rRNA from tricistronic rRNA transcript (SSU-rRNA, 5.8S rRNA, LSU-rRNA)"/>
    <property type="evidence" value="ECO:0007669"/>
    <property type="project" value="UniProtKB-UniRule"/>
</dbReference>
<dbReference type="InterPro" id="IPR036322">
    <property type="entry name" value="WD40_repeat_dom_sf"/>
</dbReference>
<feature type="domain" description="NLE" evidence="13">
    <location>
        <begin position="700"/>
        <end position="767"/>
    </location>
</feature>
<dbReference type="GO" id="GO:0006887">
    <property type="term" value="P:exocytosis"/>
    <property type="evidence" value="ECO:0007669"/>
    <property type="project" value="InterPro"/>
</dbReference>
<evidence type="ECO:0000256" key="2">
    <source>
        <dbReference type="ARBA" id="ARBA00022448"/>
    </source>
</evidence>
<evidence type="ECO:0000313" key="14">
    <source>
        <dbReference type="EMBL" id="KAJ9562170.1"/>
    </source>
</evidence>
<comment type="function">
    <text evidence="8">Required for maturation of ribosomal RNAs and formation of the large ribosomal subunit.</text>
</comment>
<keyword evidence="15" id="KW-1185">Reference proteome</keyword>
<reference evidence="14" key="1">
    <citation type="submission" date="2023-03" db="EMBL/GenBank/DDBJ databases">
        <title>Chromosome-scale reference genome and RAD-based genetic map of yellow starthistle (Centaurea solstitialis) reveal putative structural variation and QTLs associated with invader traits.</title>
        <authorList>
            <person name="Reatini B."/>
            <person name="Cang F.A."/>
            <person name="Jiang Q."/>
            <person name="Mckibben M.T.W."/>
            <person name="Barker M.S."/>
            <person name="Rieseberg L.H."/>
            <person name="Dlugosch K.M."/>
        </authorList>
    </citation>
    <scope>NUCLEOTIDE SEQUENCE</scope>
    <source>
        <strain evidence="14">CAN-66</strain>
        <tissue evidence="14">Leaf</tissue>
    </source>
</reference>
<dbReference type="SUPFAM" id="SSF74788">
    <property type="entry name" value="Cullin repeat-like"/>
    <property type="match status" value="1"/>
</dbReference>
<evidence type="ECO:0000259" key="12">
    <source>
        <dbReference type="Pfam" id="PF03081"/>
    </source>
</evidence>
<dbReference type="Proteomes" id="UP001172457">
    <property type="component" value="Chromosome 2"/>
</dbReference>
<keyword evidence="5 9" id="KW-0853">WD repeat</keyword>
<sequence length="1121" mass="126225">MGGCNPMMETLEEESLIAAAKLILKALDSNKNFTNEAKKILADLGTRLSSMAEITVTEDEDEDEGGELHNIKGRINSIQEKILNWEAEESMIWDCDPEEAKEYLKAVDEARRLAESLEGLNLSNDDNIHLRKVNAVVQTSMARIEEEFRHMLVHNRQNFEPEHLSFRSSEDDGLDENSIVSFGDDSIDDSVQRDSVSRGAEVYIMDLVNPQVIPDLKSIANLMFDSNYGRECSQAFINARKDALDDCLFILEVEKLSIEEVLKMDWVSLNSRIRRWIKAMRIFVRVYLASEKFLCEQIFGQGESVTVSSICFSESSKASILQLLNFAEAIAIGPHQPEKLLRILDMYEVLADLMPDIEGLYSDDNGLYIRTECHDVLTRVGDCVKATFIEFENAVGSNTSNSAFPGGGNHHLTRYVMNYIRTLTDYSDSLNACLKNPDQDPLSSPDTSPSYEHDTDNGNQSSSPMAFHFRSLMSILECNLEEKSKLYKDEALGYLFMMNNIHYMAEKVKTSELRTVLGDDWIRKRNWKFQQYAMSYERATWSSILNLLRDDGLSNSGSSNSTSKTLLRERLQAFYTAFEEIYKSQTGWSIPNTQLREDVRISMSLKVIQAYRTFVGRHANNISEKYIKHTADDLENFILDLFEGAPKSLHSFHRRTFFLRGRSCILNLPPPGFRPRHAHLALLYRKMDIDGDVEDVSRRVQVRFVTKLQPPFKAPTTSIALPSNLTRMGLSAVVNNLLQSGNDDWKPEPFDFLIDGELVRMSLEDFLLAKGISAEKTLEIEYIKAVAPRKEEDPSLHDDWVSAVDGSNRFILTGCYDGLGRIWKAAGICTHILEGHNDAITSVGVVKAQDNEDDTNLVVATGSKDKTVKLWKFDAEPSAENMKIRAFRTLRGHTASVQSLAAQPTGDMVCSGSWDCRINLWQTEANDGGDIVSTKKRKKGNKEEEAQSEGEAVSTLVGHTQCVSSVVWPEHGTIYSASWDHSFRRWDVETGKDTLNMYCGKVLNCIDVGGESSALIAGGGSDPILRIWDPRKPGTLAPSFQFSSHTSWITAIKWHSRSWFHLLSASYDGKVMLWDLRTAWPLAIIDSHEDKVLCADWWKGDSVVSGGADSKLRISSEISIP</sequence>
<evidence type="ECO:0000256" key="8">
    <source>
        <dbReference type="HAMAP-Rule" id="MF_03029"/>
    </source>
</evidence>
<dbReference type="PROSITE" id="PS00678">
    <property type="entry name" value="WD_REPEATS_1"/>
    <property type="match status" value="1"/>
</dbReference>
<protein>
    <recommendedName>
        <fullName evidence="8">Ribosome biogenesis protein WDR12 homolog</fullName>
    </recommendedName>
</protein>
<feature type="coiled-coil region" evidence="10">
    <location>
        <begin position="68"/>
        <end position="120"/>
    </location>
</feature>
<evidence type="ECO:0000256" key="3">
    <source>
        <dbReference type="ARBA" id="ARBA00022517"/>
    </source>
</evidence>
<dbReference type="EMBL" id="JARYMX010000002">
    <property type="protein sequence ID" value="KAJ9562170.1"/>
    <property type="molecule type" value="Genomic_DNA"/>
</dbReference>
<dbReference type="GO" id="GO:0005654">
    <property type="term" value="C:nucleoplasm"/>
    <property type="evidence" value="ECO:0007669"/>
    <property type="project" value="UniProtKB-SubCell"/>
</dbReference>
<dbReference type="GO" id="GO:0005546">
    <property type="term" value="F:phosphatidylinositol-4,5-bisphosphate binding"/>
    <property type="evidence" value="ECO:0007669"/>
    <property type="project" value="InterPro"/>
</dbReference>
<dbReference type="GO" id="GO:0005730">
    <property type="term" value="C:nucleolus"/>
    <property type="evidence" value="ECO:0007669"/>
    <property type="project" value="UniProtKB-SubCell"/>
</dbReference>
<dbReference type="InterPro" id="IPR046364">
    <property type="entry name" value="Exo70_C"/>
</dbReference>
<evidence type="ECO:0000313" key="15">
    <source>
        <dbReference type="Proteomes" id="UP001172457"/>
    </source>
</evidence>
<keyword evidence="2" id="KW-0813">Transport</keyword>
<dbReference type="PANTHER" id="PTHR12542:SF49">
    <property type="entry name" value="EXOCYST SUBUNIT EXO70 FAMILY PROTEIN"/>
    <property type="match status" value="1"/>
</dbReference>
<keyword evidence="10" id="KW-0175">Coiled coil</keyword>
<dbReference type="Pfam" id="PF00400">
    <property type="entry name" value="WD40"/>
    <property type="match status" value="5"/>
</dbReference>
<dbReference type="InterPro" id="IPR004140">
    <property type="entry name" value="Exo70"/>
</dbReference>
<keyword evidence="7 8" id="KW-0539">Nucleus</keyword>
<evidence type="ECO:0000256" key="6">
    <source>
        <dbReference type="ARBA" id="ARBA00022737"/>
    </source>
</evidence>
<dbReference type="FunFam" id="2.130.10.10:FF:000399">
    <property type="entry name" value="Ribosome biogenesis protein WDR12 homolog"/>
    <property type="match status" value="1"/>
</dbReference>
<dbReference type="InterPro" id="IPR015943">
    <property type="entry name" value="WD40/YVTN_repeat-like_dom_sf"/>
</dbReference>
<comment type="similarity">
    <text evidence="8">Belongs to the WD repeat WDR12/YTM1 family.</text>
</comment>
<dbReference type="SUPFAM" id="SSF50978">
    <property type="entry name" value="WD40 repeat-like"/>
    <property type="match status" value="1"/>
</dbReference>
<evidence type="ECO:0000256" key="5">
    <source>
        <dbReference type="ARBA" id="ARBA00022574"/>
    </source>
</evidence>
<feature type="repeat" description="WD" evidence="9">
    <location>
        <begin position="956"/>
        <end position="996"/>
    </location>
</feature>
<keyword evidence="6" id="KW-0677">Repeat</keyword>
<evidence type="ECO:0000256" key="1">
    <source>
        <dbReference type="ARBA" id="ARBA00006756"/>
    </source>
</evidence>
<dbReference type="Pfam" id="PF08154">
    <property type="entry name" value="NLE"/>
    <property type="match status" value="1"/>
</dbReference>
<feature type="compositionally biased region" description="Polar residues" evidence="11">
    <location>
        <begin position="441"/>
        <end position="450"/>
    </location>
</feature>
<dbReference type="InterPro" id="IPR016159">
    <property type="entry name" value="Cullin_repeat-like_dom_sf"/>
</dbReference>
<dbReference type="InterPro" id="IPR028599">
    <property type="entry name" value="WDR12/Ytm1"/>
</dbReference>
<evidence type="ECO:0000256" key="11">
    <source>
        <dbReference type="SAM" id="MobiDB-lite"/>
    </source>
</evidence>
<dbReference type="SMART" id="SM00320">
    <property type="entry name" value="WD40"/>
    <property type="match status" value="7"/>
</dbReference>
<evidence type="ECO:0000256" key="10">
    <source>
        <dbReference type="SAM" id="Coils"/>
    </source>
</evidence>
<dbReference type="GO" id="GO:0000466">
    <property type="term" value="P:maturation of 5.8S rRNA from tricistronic rRNA transcript (SSU-rRNA, 5.8S rRNA, LSU-rRNA)"/>
    <property type="evidence" value="ECO:0007669"/>
    <property type="project" value="UniProtKB-UniRule"/>
</dbReference>
<dbReference type="HAMAP" id="MF_03029">
    <property type="entry name" value="WDR12"/>
    <property type="match status" value="1"/>
</dbReference>
<comment type="similarity">
    <text evidence="1">Belongs to the EXO70 family.</text>
</comment>
<dbReference type="PROSITE" id="PS50082">
    <property type="entry name" value="WD_REPEATS_2"/>
    <property type="match status" value="4"/>
</dbReference>
<name>A0AA38TJP9_9ASTR</name>
<dbReference type="InterPro" id="IPR019775">
    <property type="entry name" value="WD40_repeat_CS"/>
</dbReference>
<dbReference type="GO" id="GO:0043021">
    <property type="term" value="F:ribonucleoprotein complex binding"/>
    <property type="evidence" value="ECO:0007669"/>
    <property type="project" value="UniProtKB-UniRule"/>
</dbReference>
<proteinExistence type="inferred from homology"/>
<feature type="region of interest" description="Disordered" evidence="11">
    <location>
        <begin position="435"/>
        <end position="460"/>
    </location>
</feature>
<keyword evidence="3 8" id="KW-0690">Ribosome biogenesis</keyword>
<dbReference type="InterPro" id="IPR001680">
    <property type="entry name" value="WD40_rpt"/>
</dbReference>
<dbReference type="Gene3D" id="2.130.10.10">
    <property type="entry name" value="YVTN repeat-like/Quinoprotein amine dehydrogenase"/>
    <property type="match status" value="1"/>
</dbReference>
<gene>
    <name evidence="14" type="ORF">OSB04_007330</name>
</gene>
<dbReference type="InterPro" id="IPR012972">
    <property type="entry name" value="NLE"/>
</dbReference>
<dbReference type="AlphaFoldDB" id="A0AA38TJP9"/>
<evidence type="ECO:0000256" key="7">
    <source>
        <dbReference type="ARBA" id="ARBA00023242"/>
    </source>
</evidence>
<keyword evidence="4 8" id="KW-0698">rRNA processing</keyword>
<feature type="repeat" description="WD" evidence="9">
    <location>
        <begin position="1042"/>
        <end position="1078"/>
    </location>
</feature>
<feature type="domain" description="Exocyst complex subunit Exo70 C-terminal" evidence="12">
    <location>
        <begin position="275"/>
        <end position="640"/>
    </location>
</feature>
<feature type="repeat" description="WD" evidence="9">
    <location>
        <begin position="833"/>
        <end position="881"/>
    </location>
</feature>
<dbReference type="PROSITE" id="PS50294">
    <property type="entry name" value="WD_REPEATS_REGION"/>
    <property type="match status" value="2"/>
</dbReference>
<evidence type="ECO:0000256" key="4">
    <source>
        <dbReference type="ARBA" id="ARBA00022552"/>
    </source>
</evidence>
<feature type="repeat" description="WD" evidence="9">
    <location>
        <begin position="890"/>
        <end position="924"/>
    </location>
</feature>